<evidence type="ECO:0000313" key="1">
    <source>
        <dbReference type="EMBL" id="QHS78405.1"/>
    </source>
</evidence>
<organism evidence="1">
    <name type="scientific">viral metagenome</name>
    <dbReference type="NCBI Taxonomy" id="1070528"/>
    <lineage>
        <taxon>unclassified sequences</taxon>
        <taxon>metagenomes</taxon>
        <taxon>organismal metagenomes</taxon>
    </lineage>
</organism>
<dbReference type="EMBL" id="MN740597">
    <property type="protein sequence ID" value="QHS78405.1"/>
    <property type="molecule type" value="Genomic_DNA"/>
</dbReference>
<accession>A0A6C0AGB2</accession>
<sequence>MKFDKKFFKKISSHIIVQTYYKRAEYEITILNEVETLDFFKEELKEELKDHNLESLDELISLSIKIGNENVKKENGWGIREIIEFEGEILKYYTEIVPEIVPEKIIKENEIQEEYFPKRTKKIIEEEYFSKKK</sequence>
<protein>
    <submittedName>
        <fullName evidence="1">Uncharacterized protein</fullName>
    </submittedName>
</protein>
<name>A0A6C0AGB2_9ZZZZ</name>
<dbReference type="AlphaFoldDB" id="A0A6C0AGB2"/>
<reference evidence="1" key="1">
    <citation type="journal article" date="2020" name="Nature">
        <title>Giant virus diversity and host interactions through global metagenomics.</title>
        <authorList>
            <person name="Schulz F."/>
            <person name="Roux S."/>
            <person name="Paez-Espino D."/>
            <person name="Jungbluth S."/>
            <person name="Walsh D.A."/>
            <person name="Denef V.J."/>
            <person name="McMahon K.D."/>
            <person name="Konstantinidis K.T."/>
            <person name="Eloe-Fadrosh E.A."/>
            <person name="Kyrpides N.C."/>
            <person name="Woyke T."/>
        </authorList>
    </citation>
    <scope>NUCLEOTIDE SEQUENCE</scope>
    <source>
        <strain evidence="1">GVMAG-S-1021933-23</strain>
    </source>
</reference>
<proteinExistence type="predicted"/>